<gene>
    <name evidence="6" type="ORF">Sant_2328</name>
</gene>
<dbReference type="Proteomes" id="UP000019028">
    <property type="component" value="Chromosome"/>
</dbReference>
<dbReference type="Pfam" id="PF16925">
    <property type="entry name" value="TetR_C_13"/>
    <property type="match status" value="1"/>
</dbReference>
<dbReference type="Gene3D" id="1.10.357.10">
    <property type="entry name" value="Tetracycline Repressor, domain 2"/>
    <property type="match status" value="1"/>
</dbReference>
<dbReference type="PANTHER" id="PTHR47506:SF6">
    <property type="entry name" value="HTH-TYPE TRANSCRIPTIONAL REPRESSOR NEMR"/>
    <property type="match status" value="1"/>
</dbReference>
<dbReference type="SUPFAM" id="SSF48498">
    <property type="entry name" value="Tetracyclin repressor-like, C-terminal domain"/>
    <property type="match status" value="1"/>
</dbReference>
<evidence type="ECO:0000256" key="2">
    <source>
        <dbReference type="ARBA" id="ARBA00023125"/>
    </source>
</evidence>
<reference evidence="6 7" key="1">
    <citation type="journal article" date="2014" name="Genome Biol. Evol.">
        <title>Genome degeneration and adaptation in a nascent stage of symbiosis.</title>
        <authorList>
            <person name="Oakeson K.F."/>
            <person name="Gil R."/>
            <person name="Clayton A.L."/>
            <person name="Dunn D.M."/>
            <person name="von Niederhausern A.C."/>
            <person name="Hamil C."/>
            <person name="Aoyagi A."/>
            <person name="Duval B."/>
            <person name="Baca A."/>
            <person name="Silva F.J."/>
            <person name="Vallier A."/>
            <person name="Jackson D.G."/>
            <person name="Latorre A."/>
            <person name="Weiss R.B."/>
            <person name="Heddi A."/>
            <person name="Moya A."/>
            <person name="Dale C."/>
        </authorList>
    </citation>
    <scope>NUCLEOTIDE SEQUENCE [LARGE SCALE GENOMIC DNA]</scope>
    <source>
        <strain evidence="6 7">HS1</strain>
    </source>
</reference>
<evidence type="ECO:0000313" key="7">
    <source>
        <dbReference type="Proteomes" id="UP000019028"/>
    </source>
</evidence>
<dbReference type="HOGENOM" id="CLU_069356_28_1_6"/>
<dbReference type="OrthoDB" id="4541465at2"/>
<dbReference type="SUPFAM" id="SSF46689">
    <property type="entry name" value="Homeodomain-like"/>
    <property type="match status" value="1"/>
</dbReference>
<keyword evidence="2 4" id="KW-0238">DNA-binding</keyword>
<dbReference type="Pfam" id="PF00440">
    <property type="entry name" value="TetR_N"/>
    <property type="match status" value="1"/>
</dbReference>
<keyword evidence="7" id="KW-1185">Reference proteome</keyword>
<dbReference type="InterPro" id="IPR009057">
    <property type="entry name" value="Homeodomain-like_sf"/>
</dbReference>
<dbReference type="AlphaFoldDB" id="W0HYY6"/>
<dbReference type="KEGG" id="sod:Sant_2328"/>
<dbReference type="PATRIC" id="fig|1239307.3.peg.2586"/>
<dbReference type="GO" id="GO:0003677">
    <property type="term" value="F:DNA binding"/>
    <property type="evidence" value="ECO:0007669"/>
    <property type="project" value="UniProtKB-UniRule"/>
</dbReference>
<dbReference type="EMBL" id="CP006569">
    <property type="protein sequence ID" value="AHF77373.1"/>
    <property type="molecule type" value="Genomic_DNA"/>
</dbReference>
<evidence type="ECO:0000313" key="6">
    <source>
        <dbReference type="EMBL" id="AHF77373.1"/>
    </source>
</evidence>
<proteinExistence type="predicted"/>
<sequence length="210" mass="22751">MQPTPPSARRGRPRKVAAADPDTRQALIRAGIAMLTEQGFTASGIDGILKAAGVPKGSFYYYFPSKAAFGQAIVAGYGDYFAARLARCLTQSDLTPLARLQVFIEQSAAGMAKYDFRRGCLVGNLGQEIAVLPAGYRQQLSAILHGWQRQVADCLRLAQAAGEIHFQADCAALAEFFWIGWEGAVMRARLAGNRQPLDRFAQGFLAGLPR</sequence>
<dbReference type="PROSITE" id="PS50977">
    <property type="entry name" value="HTH_TETR_2"/>
    <property type="match status" value="1"/>
</dbReference>
<evidence type="ECO:0000256" key="3">
    <source>
        <dbReference type="ARBA" id="ARBA00023163"/>
    </source>
</evidence>
<organism evidence="6 7">
    <name type="scientific">Sodalis praecaptivus</name>
    <dbReference type="NCBI Taxonomy" id="1239307"/>
    <lineage>
        <taxon>Bacteria</taxon>
        <taxon>Pseudomonadati</taxon>
        <taxon>Pseudomonadota</taxon>
        <taxon>Gammaproteobacteria</taxon>
        <taxon>Enterobacterales</taxon>
        <taxon>Bruguierivoracaceae</taxon>
        <taxon>Sodalis</taxon>
    </lineage>
</organism>
<dbReference type="PANTHER" id="PTHR47506">
    <property type="entry name" value="TRANSCRIPTIONAL REGULATORY PROTEIN"/>
    <property type="match status" value="1"/>
</dbReference>
<keyword evidence="3" id="KW-0804">Transcription</keyword>
<dbReference type="PRINTS" id="PR00455">
    <property type="entry name" value="HTHTETR"/>
</dbReference>
<evidence type="ECO:0000256" key="4">
    <source>
        <dbReference type="PROSITE-ProRule" id="PRU00335"/>
    </source>
</evidence>
<dbReference type="InterPro" id="IPR011075">
    <property type="entry name" value="TetR_C"/>
</dbReference>
<name>W0HYY6_9GAMM</name>
<feature type="domain" description="HTH tetR-type" evidence="5">
    <location>
        <begin position="21"/>
        <end position="81"/>
    </location>
</feature>
<feature type="DNA-binding region" description="H-T-H motif" evidence="4">
    <location>
        <begin position="44"/>
        <end position="63"/>
    </location>
</feature>
<dbReference type="InterPro" id="IPR036271">
    <property type="entry name" value="Tet_transcr_reg_TetR-rel_C_sf"/>
</dbReference>
<evidence type="ECO:0000256" key="1">
    <source>
        <dbReference type="ARBA" id="ARBA00023015"/>
    </source>
</evidence>
<protein>
    <submittedName>
        <fullName evidence="6">Transcriptional regulatory protein, TetR family</fullName>
    </submittedName>
</protein>
<evidence type="ECO:0000259" key="5">
    <source>
        <dbReference type="PROSITE" id="PS50977"/>
    </source>
</evidence>
<keyword evidence="1" id="KW-0805">Transcription regulation</keyword>
<accession>W0HYY6</accession>
<dbReference type="InterPro" id="IPR001647">
    <property type="entry name" value="HTH_TetR"/>
</dbReference>